<dbReference type="AlphaFoldDB" id="A0A6S4Q7X0"/>
<proteinExistence type="predicted"/>
<name>A0A6S4Q7X0_VIBVL</name>
<sequence length="40" mass="4709">MLFENPKILINHFLKTQRECKTAKATLRQICEPRAIPKLN</sequence>
<reference evidence="1" key="1">
    <citation type="submission" date="2011-01" db="EMBL/GenBank/DDBJ databases">
        <title>Evolutionary Significance of Chromosomal Super-Integrons in Vibrio vulnificus Strains.</title>
        <authorList>
            <person name="Shu H.Y."/>
            <person name="Wu K.M."/>
            <person name="Liu T.T."/>
            <person name="Liu Y.M."/>
            <person name="Liao T.L."/>
            <person name="Hor L.I."/>
            <person name="Tsai S.F."/>
            <person name="Chen C.Y."/>
        </authorList>
    </citation>
    <scope>NUCLEOTIDE SEQUENCE</scope>
    <source>
        <strain evidence="1">CG021</strain>
    </source>
</reference>
<evidence type="ECO:0000313" key="1">
    <source>
        <dbReference type="EMBL" id="BBE38957.1"/>
    </source>
</evidence>
<organism evidence="1">
    <name type="scientific">Vibrio vulnificus</name>
    <dbReference type="NCBI Taxonomy" id="672"/>
    <lineage>
        <taxon>Bacteria</taxon>
        <taxon>Pseudomonadati</taxon>
        <taxon>Pseudomonadota</taxon>
        <taxon>Gammaproteobacteria</taxon>
        <taxon>Vibrionales</taxon>
        <taxon>Vibrionaceae</taxon>
        <taxon>Vibrio</taxon>
    </lineage>
</organism>
<accession>A0A6S4Q7X0</accession>
<dbReference type="EMBL" id="AB609752">
    <property type="protein sequence ID" value="BBE38957.1"/>
    <property type="molecule type" value="Genomic_DNA"/>
</dbReference>
<protein>
    <submittedName>
        <fullName evidence="1">Uncharacterized protein</fullName>
    </submittedName>
</protein>